<evidence type="ECO:0000256" key="2">
    <source>
        <dbReference type="ARBA" id="ARBA00022679"/>
    </source>
</evidence>
<dbReference type="EMBL" id="CM001439">
    <property type="protein sequence ID" value="EHR51531.1"/>
    <property type="molecule type" value="Genomic_DNA"/>
</dbReference>
<dbReference type="SFLD" id="SFLDS00005">
    <property type="entry name" value="Isoprenoid_Synthase_Type_I"/>
    <property type="match status" value="1"/>
</dbReference>
<feature type="region of interest" description="Disordered" evidence="3">
    <location>
        <begin position="325"/>
        <end position="346"/>
    </location>
</feature>
<evidence type="ECO:0000313" key="4">
    <source>
        <dbReference type="EMBL" id="EHR51531.1"/>
    </source>
</evidence>
<dbReference type="GO" id="GO:0051996">
    <property type="term" value="F:squalene synthase [NAD(P)H] activity"/>
    <property type="evidence" value="ECO:0007669"/>
    <property type="project" value="InterPro"/>
</dbReference>
<dbReference type="eggNOG" id="COG1562">
    <property type="taxonomic scope" value="Bacteria"/>
</dbReference>
<dbReference type="GO" id="GO:0016117">
    <property type="term" value="P:carotenoid biosynthetic process"/>
    <property type="evidence" value="ECO:0007669"/>
    <property type="project" value="UniProtKB-ARBA"/>
</dbReference>
<dbReference type="Gene3D" id="1.10.600.10">
    <property type="entry name" value="Farnesyl Diphosphate Synthase"/>
    <property type="match status" value="1"/>
</dbReference>
<dbReference type="InterPro" id="IPR008949">
    <property type="entry name" value="Isoprenoid_synthase_dom_sf"/>
</dbReference>
<keyword evidence="2" id="KW-0808">Transferase</keyword>
<dbReference type="PANTHER" id="PTHR31480">
    <property type="entry name" value="BIFUNCTIONAL LYCOPENE CYCLASE/PHYTOENE SYNTHASE"/>
    <property type="match status" value="1"/>
</dbReference>
<gene>
    <name evidence="4" type="ORF">SacmaDRAFT_3306</name>
</gene>
<name>H5XAM6_9PSEU</name>
<dbReference type="SFLD" id="SFLDG01018">
    <property type="entry name" value="Squalene/Phytoene_Synthase_Lik"/>
    <property type="match status" value="1"/>
</dbReference>
<dbReference type="InterPro" id="IPR044843">
    <property type="entry name" value="Trans_IPPS_bact-type"/>
</dbReference>
<comment type="pathway">
    <text evidence="1">Carotenoid biosynthesis; phytoene biosynthesis.</text>
</comment>
<dbReference type="SUPFAM" id="SSF48576">
    <property type="entry name" value="Terpenoid synthases"/>
    <property type="match status" value="1"/>
</dbReference>
<dbReference type="AlphaFoldDB" id="H5XAM6"/>
<dbReference type="CDD" id="cd00683">
    <property type="entry name" value="Trans_IPPS_HH"/>
    <property type="match status" value="1"/>
</dbReference>
<dbReference type="InterPro" id="IPR019845">
    <property type="entry name" value="Squalene/phytoene_synthase_CS"/>
</dbReference>
<keyword evidence="5" id="KW-1185">Reference proteome</keyword>
<dbReference type="PROSITE" id="PS01045">
    <property type="entry name" value="SQUALEN_PHYTOEN_SYN_2"/>
    <property type="match status" value="1"/>
</dbReference>
<evidence type="ECO:0000256" key="1">
    <source>
        <dbReference type="ARBA" id="ARBA00004684"/>
    </source>
</evidence>
<evidence type="ECO:0000313" key="5">
    <source>
        <dbReference type="Proteomes" id="UP000004926"/>
    </source>
</evidence>
<dbReference type="Pfam" id="PF00494">
    <property type="entry name" value="SQS_PSY"/>
    <property type="match status" value="1"/>
</dbReference>
<dbReference type="SFLD" id="SFLDG01212">
    <property type="entry name" value="Phytoene_synthase_like"/>
    <property type="match status" value="1"/>
</dbReference>
<sequence>MPGTSAASELVSGRELTAARVTEPRLREAYARCRRLHARHGRTYFLATRLLRPAQRPAIHALYGFARYVDDLVDDPEPGWTAADIAQRIDHIATALDEGLAAGSSDDPVLAAVVDTTVRFGVEAKLFGPFLHSMRMDLAVTGYASRTELDTYVHGSAEVIGLQVLPVLGTVCDRREAEPHAAALGAAFQLTNFLRDVAEDLHRGRVYLPADELAAYGVDTDLLRWCLRNGRAEPKVKAALADQVARTREVYRRARPGIAMLHPASRPCVATAFDLYSRILDRIEDRDHDVFAGRAVVSTPRRLALAGAAVARTALARAARTAGTARTANTARTARTARTALPRISR</sequence>
<protein>
    <submittedName>
        <fullName evidence="4">Phytoene/squalene synthetase</fullName>
    </submittedName>
</protein>
<proteinExistence type="predicted"/>
<dbReference type="HOGENOM" id="CLU_037269_1_2_11"/>
<dbReference type="STRING" id="882083.SacmaDRAFT_3306"/>
<dbReference type="RefSeq" id="WP_009154914.1">
    <property type="nucleotide sequence ID" value="NZ_CM001439.1"/>
</dbReference>
<dbReference type="InterPro" id="IPR033904">
    <property type="entry name" value="Trans_IPPS_HH"/>
</dbReference>
<dbReference type="GO" id="GO:0004311">
    <property type="term" value="F:geranylgeranyl diphosphate synthase activity"/>
    <property type="evidence" value="ECO:0007669"/>
    <property type="project" value="InterPro"/>
</dbReference>
<dbReference type="UniPathway" id="UPA00799"/>
<reference evidence="4 5" key="1">
    <citation type="journal article" date="2012" name="Stand. Genomic Sci.">
        <title>Genome sequence of the ocean sediment bacterium Saccharomonospora marina type strain (XMU15(T)).</title>
        <authorList>
            <person name="Klenk H.P."/>
            <person name="Lu M."/>
            <person name="Lucas S."/>
            <person name="Lapidus A."/>
            <person name="Copeland A."/>
            <person name="Pitluck S."/>
            <person name="Goodwin L.A."/>
            <person name="Han C."/>
            <person name="Tapia R."/>
            <person name="Brambilla E.M."/>
            <person name="Potter G."/>
            <person name="Land M."/>
            <person name="Ivanova N."/>
            <person name="Rohde M."/>
            <person name="Goker M."/>
            <person name="Detter J.C."/>
            <person name="Li W.J."/>
            <person name="Kyrpides N.C."/>
            <person name="Woyke T."/>
        </authorList>
    </citation>
    <scope>NUCLEOTIDE SEQUENCE [LARGE SCALE GENOMIC DNA]</scope>
    <source>
        <strain evidence="4 5">XMU15</strain>
    </source>
</reference>
<organism evidence="4 5">
    <name type="scientific">Saccharomonospora marina XMU15</name>
    <dbReference type="NCBI Taxonomy" id="882083"/>
    <lineage>
        <taxon>Bacteria</taxon>
        <taxon>Bacillati</taxon>
        <taxon>Actinomycetota</taxon>
        <taxon>Actinomycetes</taxon>
        <taxon>Pseudonocardiales</taxon>
        <taxon>Pseudonocardiaceae</taxon>
        <taxon>Saccharomonospora</taxon>
    </lineage>
</organism>
<accession>H5XAM6</accession>
<dbReference type="Proteomes" id="UP000004926">
    <property type="component" value="Chromosome"/>
</dbReference>
<evidence type="ECO:0000256" key="3">
    <source>
        <dbReference type="SAM" id="MobiDB-lite"/>
    </source>
</evidence>
<dbReference type="InterPro" id="IPR002060">
    <property type="entry name" value="Squ/phyt_synthse"/>
</dbReference>